<feature type="chain" id="PRO_5043584908" evidence="2">
    <location>
        <begin position="33"/>
        <end position="340"/>
    </location>
</feature>
<dbReference type="AlphaFoldDB" id="A0AAV3XPL9"/>
<dbReference type="EMBL" id="BLAY01000173">
    <property type="protein sequence ID" value="GET42644.1"/>
    <property type="molecule type" value="Genomic_DNA"/>
</dbReference>
<feature type="repeat" description="TPR" evidence="1">
    <location>
        <begin position="215"/>
        <end position="248"/>
    </location>
</feature>
<accession>A0AAV3XPL9</accession>
<keyword evidence="1" id="KW-0802">TPR repeat</keyword>
<dbReference type="InterPro" id="IPR011990">
    <property type="entry name" value="TPR-like_helical_dom_sf"/>
</dbReference>
<dbReference type="InterPro" id="IPR019734">
    <property type="entry name" value="TPR_rpt"/>
</dbReference>
<dbReference type="InterPro" id="IPR048173">
    <property type="entry name" value="Sll0314-like"/>
</dbReference>
<keyword evidence="4" id="KW-1185">Reference proteome</keyword>
<organism evidence="3 4">
    <name type="scientific">Microseira wollei NIES-4236</name>
    <dbReference type="NCBI Taxonomy" id="2530354"/>
    <lineage>
        <taxon>Bacteria</taxon>
        <taxon>Bacillati</taxon>
        <taxon>Cyanobacteriota</taxon>
        <taxon>Cyanophyceae</taxon>
        <taxon>Oscillatoriophycideae</taxon>
        <taxon>Aerosakkonematales</taxon>
        <taxon>Aerosakkonemataceae</taxon>
        <taxon>Microseira</taxon>
    </lineage>
</organism>
<keyword evidence="2" id="KW-0732">Signal</keyword>
<evidence type="ECO:0000313" key="4">
    <source>
        <dbReference type="Proteomes" id="UP001050975"/>
    </source>
</evidence>
<dbReference type="SMART" id="SM00028">
    <property type="entry name" value="TPR"/>
    <property type="match status" value="1"/>
</dbReference>
<dbReference type="Pfam" id="PF14559">
    <property type="entry name" value="TPR_19"/>
    <property type="match status" value="1"/>
</dbReference>
<evidence type="ECO:0000256" key="1">
    <source>
        <dbReference type="PROSITE-ProRule" id="PRU00339"/>
    </source>
</evidence>
<dbReference type="Gene3D" id="1.25.40.10">
    <property type="entry name" value="Tetratricopeptide repeat domain"/>
    <property type="match status" value="1"/>
</dbReference>
<dbReference type="PROSITE" id="PS50005">
    <property type="entry name" value="TPR"/>
    <property type="match status" value="1"/>
</dbReference>
<reference evidence="3" key="1">
    <citation type="submission" date="2019-10" db="EMBL/GenBank/DDBJ databases">
        <title>Draft genome sequece of Microseira wollei NIES-4236.</title>
        <authorList>
            <person name="Yamaguchi H."/>
            <person name="Suzuki S."/>
            <person name="Kawachi M."/>
        </authorList>
    </citation>
    <scope>NUCLEOTIDE SEQUENCE</scope>
    <source>
        <strain evidence="3">NIES-4236</strain>
    </source>
</reference>
<comment type="caution">
    <text evidence="3">The sequence shown here is derived from an EMBL/GenBank/DDBJ whole genome shotgun (WGS) entry which is preliminary data.</text>
</comment>
<evidence type="ECO:0000313" key="3">
    <source>
        <dbReference type="EMBL" id="GET42644.1"/>
    </source>
</evidence>
<dbReference type="NCBIfam" id="NF041522">
    <property type="entry name" value="TPR_sll0314"/>
    <property type="match status" value="1"/>
</dbReference>
<protein>
    <submittedName>
        <fullName evidence="3">Tetratricopeptide TPR_2</fullName>
    </submittedName>
</protein>
<dbReference type="Proteomes" id="UP001050975">
    <property type="component" value="Unassembled WGS sequence"/>
</dbReference>
<proteinExistence type="predicted"/>
<evidence type="ECO:0000256" key="2">
    <source>
        <dbReference type="SAM" id="SignalP"/>
    </source>
</evidence>
<dbReference type="RefSeq" id="WP_226590488.1">
    <property type="nucleotide sequence ID" value="NZ_BLAY01000173.1"/>
</dbReference>
<name>A0AAV3XPL9_9CYAN</name>
<feature type="signal peptide" evidence="2">
    <location>
        <begin position="1"/>
        <end position="32"/>
    </location>
</feature>
<dbReference type="SUPFAM" id="SSF48452">
    <property type="entry name" value="TPR-like"/>
    <property type="match status" value="1"/>
</dbReference>
<gene>
    <name evidence="3" type="ORF">MiSe_74620</name>
</gene>
<sequence>MISRVPRSKRLLSALAGAFAITLGAFSLPSLAGDPFRANSPRPIGEKTQQAFNAIFLEGNYREAAEGLLQQAEAIEPNEPLVHAMQASIAYTDWQANKKDTALLETVKSYAIKTGETAERLKTTDAVRGNLYTAVSHGLEAATILEEEGSVRGAAKALGKLQQVYGFLDAAEKEAPQDPELNLIKGWMDLLIAVNLPFSDPTGAIARLEVASPSYLANRGIAVGYRDLKNYDEALKHVDRALEAAPNNPELHYLKAQILVRQAEKNKLPDQRHAAKADFAAALTKSNQLPKGLVAQIFFEHCRNQRRIDDRDRNCDVMRDQIRDNAGRWGPAASLLPALD</sequence>